<dbReference type="Pfam" id="PF20256">
    <property type="entry name" value="MoCoBD_2"/>
    <property type="match status" value="1"/>
</dbReference>
<reference evidence="2 3" key="1">
    <citation type="submission" date="2016-11" db="EMBL/GenBank/DDBJ databases">
        <authorList>
            <person name="Varghese N."/>
            <person name="Submissions S."/>
        </authorList>
    </citation>
    <scope>NUCLEOTIDE SEQUENCE [LARGE SCALE GENOMIC DNA]</scope>
    <source>
        <strain evidence="2 3">DSM 21988</strain>
    </source>
</reference>
<dbReference type="PANTHER" id="PTHR47495:SF1">
    <property type="entry name" value="BLL3820 PROTEIN"/>
    <property type="match status" value="1"/>
</dbReference>
<evidence type="ECO:0000313" key="3">
    <source>
        <dbReference type="Proteomes" id="UP000184290"/>
    </source>
</evidence>
<dbReference type="InterPro" id="IPR052516">
    <property type="entry name" value="N-heterocyclic_Hydroxylase"/>
</dbReference>
<accession>A0ABY1IN64</accession>
<dbReference type="Gene3D" id="3.30.365.10">
    <property type="entry name" value="Aldehyde oxidase/xanthine dehydrogenase, molybdopterin binding domain"/>
    <property type="match status" value="1"/>
</dbReference>
<comment type="caution">
    <text evidence="2">The sequence shown here is derived from an EMBL/GenBank/DDBJ whole genome shotgun (WGS) entry which is preliminary data.</text>
</comment>
<gene>
    <name evidence="2" type="ORF">SAMN02745911_2825</name>
</gene>
<name>A0ABY1IN64_9HYPH</name>
<evidence type="ECO:0000259" key="1">
    <source>
        <dbReference type="Pfam" id="PF20256"/>
    </source>
</evidence>
<dbReference type="Proteomes" id="UP000184290">
    <property type="component" value="Unassembled WGS sequence"/>
</dbReference>
<dbReference type="EMBL" id="FQZC01000003">
    <property type="protein sequence ID" value="SHJ54496.1"/>
    <property type="molecule type" value="Genomic_DNA"/>
</dbReference>
<feature type="domain" description="Aldehyde oxidase/xanthine dehydrogenase second molybdopterin binding" evidence="1">
    <location>
        <begin position="45"/>
        <end position="96"/>
    </location>
</feature>
<evidence type="ECO:0000313" key="2">
    <source>
        <dbReference type="EMBL" id="SHJ54496.1"/>
    </source>
</evidence>
<dbReference type="SUPFAM" id="SSF56003">
    <property type="entry name" value="Molybdenum cofactor-binding domain"/>
    <property type="match status" value="1"/>
</dbReference>
<dbReference type="RefSeq" id="WP_060606500.1">
    <property type="nucleotide sequence ID" value="NZ_FQZC01000003.1"/>
</dbReference>
<organism evidence="2 3">
    <name type="scientific">Aureimonas altamirensis DSM 21988</name>
    <dbReference type="NCBI Taxonomy" id="1121026"/>
    <lineage>
        <taxon>Bacteria</taxon>
        <taxon>Pseudomonadati</taxon>
        <taxon>Pseudomonadota</taxon>
        <taxon>Alphaproteobacteria</taxon>
        <taxon>Hyphomicrobiales</taxon>
        <taxon>Aurantimonadaceae</taxon>
        <taxon>Aureimonas</taxon>
    </lineage>
</organism>
<protein>
    <submittedName>
        <fullName evidence="2">Molybdopterin-binding domain of aldehyde dehydrogenase</fullName>
    </submittedName>
</protein>
<sequence length="228" mass="24077">MVSHPGFLVTGTTIGGAALVAGVGGIGRLATVGVDGLDGFVDGENARLNAFLTLHRDGRVVIQVPQAETGQGIHTGLAMLVAEELDIPFDDRISVVVPTRRHGAYVNWINVLQVRPAEAGGPAAWVERRALRLLGFLSTAASYSAMALWHPMRVAGASAREMLVAAAAKRLGLPASQLMTRNGFVHHEASGKRLSYGELAHEAAVLSPPREPALRAVADERTRSMLPA</sequence>
<keyword evidence="3" id="KW-1185">Reference proteome</keyword>
<proteinExistence type="predicted"/>
<dbReference type="InterPro" id="IPR037165">
    <property type="entry name" value="AldOxase/xan_DH_Mopterin-bd_sf"/>
</dbReference>
<dbReference type="InterPro" id="IPR046867">
    <property type="entry name" value="AldOxase/xan_DH_MoCoBD2"/>
</dbReference>
<dbReference type="PANTHER" id="PTHR47495">
    <property type="entry name" value="ALDEHYDE DEHYDROGENASE"/>
    <property type="match status" value="1"/>
</dbReference>